<feature type="region of interest" description="Disordered" evidence="1">
    <location>
        <begin position="68"/>
        <end position="90"/>
    </location>
</feature>
<gene>
    <name evidence="3" type="ORF">ABV298_20760</name>
</gene>
<evidence type="ECO:0000259" key="2">
    <source>
        <dbReference type="Pfam" id="PF01370"/>
    </source>
</evidence>
<reference evidence="3" key="1">
    <citation type="submission" date="2024-06" db="EMBL/GenBank/DDBJ databases">
        <title>Sequencing and assembly of the genome of Dyadobacter sp. strain 676, a symbiont of Cyamopsis tetragonoloba.</title>
        <authorList>
            <person name="Guro P."/>
            <person name="Sazanova A."/>
            <person name="Kuznetsova I."/>
            <person name="Belimov A."/>
            <person name="Safronova V."/>
        </authorList>
    </citation>
    <scope>NUCLEOTIDE SEQUENCE</scope>
    <source>
        <strain evidence="3">676</strain>
    </source>
</reference>
<dbReference type="AlphaFoldDB" id="A0AAU8FGE6"/>
<sequence>MKEKLFITGASGFIGYHLVAAALEAGMETHVAVRASSDLSLLKTLNTDGLVYVNADFGSKDKLTKLLEDGGVHPHHPRGGSDQSQKRCRL</sequence>
<name>A0AAU8FGE6_9BACT</name>
<dbReference type="InterPro" id="IPR036291">
    <property type="entry name" value="NAD(P)-bd_dom_sf"/>
</dbReference>
<proteinExistence type="predicted"/>
<accession>A0AAU8FGE6</accession>
<organism evidence="3">
    <name type="scientific">Dyadobacter sp. 676</name>
    <dbReference type="NCBI Taxonomy" id="3088362"/>
    <lineage>
        <taxon>Bacteria</taxon>
        <taxon>Pseudomonadati</taxon>
        <taxon>Bacteroidota</taxon>
        <taxon>Cytophagia</taxon>
        <taxon>Cytophagales</taxon>
        <taxon>Spirosomataceae</taxon>
        <taxon>Dyadobacter</taxon>
    </lineage>
</organism>
<dbReference type="EMBL" id="CP159289">
    <property type="protein sequence ID" value="XCH22752.1"/>
    <property type="molecule type" value="Genomic_DNA"/>
</dbReference>
<evidence type="ECO:0000256" key="1">
    <source>
        <dbReference type="SAM" id="MobiDB-lite"/>
    </source>
</evidence>
<feature type="domain" description="NAD-dependent epimerase/dehydratase" evidence="2">
    <location>
        <begin position="6"/>
        <end position="70"/>
    </location>
</feature>
<protein>
    <submittedName>
        <fullName evidence="3">NAD-dependent epimerase/dehydratase family protein</fullName>
    </submittedName>
</protein>
<dbReference type="InterPro" id="IPR001509">
    <property type="entry name" value="Epimerase_deHydtase"/>
</dbReference>
<dbReference type="Pfam" id="PF01370">
    <property type="entry name" value="Epimerase"/>
    <property type="match status" value="1"/>
</dbReference>
<dbReference type="Gene3D" id="3.40.50.720">
    <property type="entry name" value="NAD(P)-binding Rossmann-like Domain"/>
    <property type="match status" value="1"/>
</dbReference>
<evidence type="ECO:0000313" key="3">
    <source>
        <dbReference type="EMBL" id="XCH22752.1"/>
    </source>
</evidence>
<dbReference type="RefSeq" id="WP_353718079.1">
    <property type="nucleotide sequence ID" value="NZ_CP159289.1"/>
</dbReference>
<dbReference type="SUPFAM" id="SSF51735">
    <property type="entry name" value="NAD(P)-binding Rossmann-fold domains"/>
    <property type="match status" value="1"/>
</dbReference>